<dbReference type="PANTHER" id="PTHR35910:SF6">
    <property type="entry name" value="2EXR DOMAIN-CONTAINING PROTEIN"/>
    <property type="match status" value="1"/>
</dbReference>
<dbReference type="Pfam" id="PF20150">
    <property type="entry name" value="2EXR"/>
    <property type="match status" value="1"/>
</dbReference>
<comment type="caution">
    <text evidence="2">The sequence shown here is derived from an EMBL/GenBank/DDBJ whole genome shotgun (WGS) entry which is preliminary data.</text>
</comment>
<protein>
    <recommendedName>
        <fullName evidence="1">2EXR domain-containing protein</fullName>
    </recommendedName>
</protein>
<dbReference type="InterPro" id="IPR045518">
    <property type="entry name" value="2EXR"/>
</dbReference>
<evidence type="ECO:0000259" key="1">
    <source>
        <dbReference type="Pfam" id="PF20150"/>
    </source>
</evidence>
<keyword evidence="3" id="KW-1185">Reference proteome</keyword>
<accession>A0ABR1TJU1</accession>
<organism evidence="2 3">
    <name type="scientific">Apiospora saccharicola</name>
    <dbReference type="NCBI Taxonomy" id="335842"/>
    <lineage>
        <taxon>Eukaryota</taxon>
        <taxon>Fungi</taxon>
        <taxon>Dikarya</taxon>
        <taxon>Ascomycota</taxon>
        <taxon>Pezizomycotina</taxon>
        <taxon>Sordariomycetes</taxon>
        <taxon>Xylariomycetidae</taxon>
        <taxon>Amphisphaeriales</taxon>
        <taxon>Apiosporaceae</taxon>
        <taxon>Apiospora</taxon>
    </lineage>
</organism>
<dbReference type="Proteomes" id="UP001446871">
    <property type="component" value="Unassembled WGS sequence"/>
</dbReference>
<proteinExistence type="predicted"/>
<sequence>MASYQPPLFDPFKQLRDPRITPIRNPLKFTLFPKLPPELQLMIWEHAASEPHILELNVAKRCGRNSPYGGFVLEEVETRCMDDQQSPLLTACRDSWRAFLRVPGTVAYWSGLGASAQGRRGVMWRPHMDLVVLGRTVTQADLEFILGSHQILHLAMHYELARGLIGECRTPHHSEGYRRRWWRRLGFRNLRTWEMFAEWIAPDDSSVHASKATRNFMGRLGSTSDSLAGWIEMLDRYASEPLRRNGPHVVWIPPRRGQRSAYTGLFRWFEWVRRNYRFKPHERACVKQLLGRPIFGL</sequence>
<evidence type="ECO:0000313" key="2">
    <source>
        <dbReference type="EMBL" id="KAK8045933.1"/>
    </source>
</evidence>
<name>A0ABR1TJU1_9PEZI</name>
<evidence type="ECO:0000313" key="3">
    <source>
        <dbReference type="Proteomes" id="UP001446871"/>
    </source>
</evidence>
<reference evidence="2 3" key="1">
    <citation type="submission" date="2023-01" db="EMBL/GenBank/DDBJ databases">
        <title>Analysis of 21 Apiospora genomes using comparative genomics revels a genus with tremendous synthesis potential of carbohydrate active enzymes and secondary metabolites.</title>
        <authorList>
            <person name="Sorensen T."/>
        </authorList>
    </citation>
    <scope>NUCLEOTIDE SEQUENCE [LARGE SCALE GENOMIC DNA]</scope>
    <source>
        <strain evidence="2 3">CBS 83171</strain>
    </source>
</reference>
<gene>
    <name evidence="2" type="ORF">PG996_013997</name>
</gene>
<dbReference type="EMBL" id="JAQQWM010000009">
    <property type="protein sequence ID" value="KAK8045933.1"/>
    <property type="molecule type" value="Genomic_DNA"/>
</dbReference>
<dbReference type="PANTHER" id="PTHR35910">
    <property type="entry name" value="2EXR DOMAIN-CONTAINING PROTEIN"/>
    <property type="match status" value="1"/>
</dbReference>
<feature type="domain" description="2EXR" evidence="1">
    <location>
        <begin position="29"/>
        <end position="129"/>
    </location>
</feature>